<accession>A0A5B7CUC1</accession>
<protein>
    <submittedName>
        <fullName evidence="1">Uncharacterized protein</fullName>
    </submittedName>
</protein>
<dbReference type="Proteomes" id="UP000324222">
    <property type="component" value="Unassembled WGS sequence"/>
</dbReference>
<name>A0A5B7CUC1_PORTR</name>
<gene>
    <name evidence="1" type="ORF">E2C01_006130</name>
</gene>
<evidence type="ECO:0000313" key="1">
    <source>
        <dbReference type="EMBL" id="MPC13397.1"/>
    </source>
</evidence>
<dbReference type="AlphaFoldDB" id="A0A5B7CUC1"/>
<comment type="caution">
    <text evidence="1">The sequence shown here is derived from an EMBL/GenBank/DDBJ whole genome shotgun (WGS) entry which is preliminary data.</text>
</comment>
<keyword evidence="2" id="KW-1185">Reference proteome</keyword>
<organism evidence="1 2">
    <name type="scientific">Portunus trituberculatus</name>
    <name type="common">Swimming crab</name>
    <name type="synonym">Neptunus trituberculatus</name>
    <dbReference type="NCBI Taxonomy" id="210409"/>
    <lineage>
        <taxon>Eukaryota</taxon>
        <taxon>Metazoa</taxon>
        <taxon>Ecdysozoa</taxon>
        <taxon>Arthropoda</taxon>
        <taxon>Crustacea</taxon>
        <taxon>Multicrustacea</taxon>
        <taxon>Malacostraca</taxon>
        <taxon>Eumalacostraca</taxon>
        <taxon>Eucarida</taxon>
        <taxon>Decapoda</taxon>
        <taxon>Pleocyemata</taxon>
        <taxon>Brachyura</taxon>
        <taxon>Eubrachyura</taxon>
        <taxon>Portunoidea</taxon>
        <taxon>Portunidae</taxon>
        <taxon>Portuninae</taxon>
        <taxon>Portunus</taxon>
    </lineage>
</organism>
<evidence type="ECO:0000313" key="2">
    <source>
        <dbReference type="Proteomes" id="UP000324222"/>
    </source>
</evidence>
<dbReference type="EMBL" id="VSRR010000278">
    <property type="protein sequence ID" value="MPC13397.1"/>
    <property type="molecule type" value="Genomic_DNA"/>
</dbReference>
<reference evidence="1 2" key="1">
    <citation type="submission" date="2019-05" db="EMBL/GenBank/DDBJ databases">
        <title>Another draft genome of Portunus trituberculatus and its Hox gene families provides insights of decapod evolution.</title>
        <authorList>
            <person name="Jeong J.-H."/>
            <person name="Song I."/>
            <person name="Kim S."/>
            <person name="Choi T."/>
            <person name="Kim D."/>
            <person name="Ryu S."/>
            <person name="Kim W."/>
        </authorList>
    </citation>
    <scope>NUCLEOTIDE SEQUENCE [LARGE SCALE GENOMIC DNA]</scope>
    <source>
        <tissue evidence="1">Muscle</tissue>
    </source>
</reference>
<sequence length="93" mass="10639">MRELARRLINIMASRARSGCPNPVPLTAHHPSPATLLYHITTLDHRLHHHHHNHHHYHAPAANHESQHICLSAFLLPLSWYYNCAAKTCDIHG</sequence>
<proteinExistence type="predicted"/>